<sequence length="34" mass="3963">MLLLILLSHVESISNPDFNLIVKLRWMLIIKVSL</sequence>
<accession>A0ACC0ZWW2</accession>
<dbReference type="Proteomes" id="UP001164250">
    <property type="component" value="Chromosome 13"/>
</dbReference>
<evidence type="ECO:0000313" key="2">
    <source>
        <dbReference type="Proteomes" id="UP001164250"/>
    </source>
</evidence>
<dbReference type="EMBL" id="CM047909">
    <property type="protein sequence ID" value="KAJ0078464.1"/>
    <property type="molecule type" value="Genomic_DNA"/>
</dbReference>
<keyword evidence="2" id="KW-1185">Reference proteome</keyword>
<name>A0ACC0ZWW2_9ROSI</name>
<protein>
    <submittedName>
        <fullName evidence="1">Uncharacterized protein</fullName>
    </submittedName>
</protein>
<organism evidence="1 2">
    <name type="scientific">Pistacia atlantica</name>
    <dbReference type="NCBI Taxonomy" id="434234"/>
    <lineage>
        <taxon>Eukaryota</taxon>
        <taxon>Viridiplantae</taxon>
        <taxon>Streptophyta</taxon>
        <taxon>Embryophyta</taxon>
        <taxon>Tracheophyta</taxon>
        <taxon>Spermatophyta</taxon>
        <taxon>Magnoliopsida</taxon>
        <taxon>eudicotyledons</taxon>
        <taxon>Gunneridae</taxon>
        <taxon>Pentapetalae</taxon>
        <taxon>rosids</taxon>
        <taxon>malvids</taxon>
        <taxon>Sapindales</taxon>
        <taxon>Anacardiaceae</taxon>
        <taxon>Pistacia</taxon>
    </lineage>
</organism>
<proteinExistence type="predicted"/>
<gene>
    <name evidence="1" type="ORF">Patl1_22625</name>
</gene>
<evidence type="ECO:0000313" key="1">
    <source>
        <dbReference type="EMBL" id="KAJ0078464.1"/>
    </source>
</evidence>
<comment type="caution">
    <text evidence="1">The sequence shown here is derived from an EMBL/GenBank/DDBJ whole genome shotgun (WGS) entry which is preliminary data.</text>
</comment>
<reference evidence="2" key="1">
    <citation type="journal article" date="2023" name="G3 (Bethesda)">
        <title>Genome assembly and association tests identify interacting loci associated with vigor, precocity, and sex in interspecific pistachio rootstocks.</title>
        <authorList>
            <person name="Palmer W."/>
            <person name="Jacygrad E."/>
            <person name="Sagayaradj S."/>
            <person name="Cavanaugh K."/>
            <person name="Han R."/>
            <person name="Bertier L."/>
            <person name="Beede B."/>
            <person name="Kafkas S."/>
            <person name="Golino D."/>
            <person name="Preece J."/>
            <person name="Michelmore R."/>
        </authorList>
    </citation>
    <scope>NUCLEOTIDE SEQUENCE [LARGE SCALE GENOMIC DNA]</scope>
</reference>